<accession>A0A518DFV5</accession>
<gene>
    <name evidence="2" type="ORF">Pla175_37690</name>
</gene>
<name>A0A518DFV5_9BACT</name>
<sequence length="180" mass="20554">MPIGPDLRRRAEALLRAEPPAFAKLPCVDVQRLVHELEVHQAELELQNQQLLEAQRAMVKSRDRFQELYDFAPFCYFTLAPDGVVTQANLMFAELVGSEPSTLVGSRMSDFIQSAYQDDWRVYREGIIHDGPFNEPCNVVVRGAQGDVFMRLDCHVVRSGDDEVEEILCSLVQQQLSRRF</sequence>
<dbReference type="KEGG" id="pnd:Pla175_37690"/>
<dbReference type="SUPFAM" id="SSF55785">
    <property type="entry name" value="PYP-like sensor domain (PAS domain)"/>
    <property type="match status" value="1"/>
</dbReference>
<feature type="coiled-coil region" evidence="1">
    <location>
        <begin position="30"/>
        <end position="57"/>
    </location>
</feature>
<reference evidence="2 3" key="1">
    <citation type="submission" date="2019-02" db="EMBL/GenBank/DDBJ databases">
        <title>Deep-cultivation of Planctomycetes and their phenomic and genomic characterization uncovers novel biology.</title>
        <authorList>
            <person name="Wiegand S."/>
            <person name="Jogler M."/>
            <person name="Boedeker C."/>
            <person name="Pinto D."/>
            <person name="Vollmers J."/>
            <person name="Rivas-Marin E."/>
            <person name="Kohn T."/>
            <person name="Peeters S.H."/>
            <person name="Heuer A."/>
            <person name="Rast P."/>
            <person name="Oberbeckmann S."/>
            <person name="Bunk B."/>
            <person name="Jeske O."/>
            <person name="Meyerdierks A."/>
            <person name="Storesund J.E."/>
            <person name="Kallscheuer N."/>
            <person name="Luecker S."/>
            <person name="Lage O.M."/>
            <person name="Pohl T."/>
            <person name="Merkel B.J."/>
            <person name="Hornburger P."/>
            <person name="Mueller R.-W."/>
            <person name="Bruemmer F."/>
            <person name="Labrenz M."/>
            <person name="Spormann A.M."/>
            <person name="Op den Camp H."/>
            <person name="Overmann J."/>
            <person name="Amann R."/>
            <person name="Jetten M.S.M."/>
            <person name="Mascher T."/>
            <person name="Medema M.H."/>
            <person name="Devos D.P."/>
            <person name="Kaster A.-K."/>
            <person name="Ovreas L."/>
            <person name="Rohde M."/>
            <person name="Galperin M.Y."/>
            <person name="Jogler C."/>
        </authorList>
    </citation>
    <scope>NUCLEOTIDE SEQUENCE [LARGE SCALE GENOMIC DNA]</scope>
    <source>
        <strain evidence="2 3">Pla175</strain>
    </source>
</reference>
<proteinExistence type="predicted"/>
<organism evidence="2 3">
    <name type="scientific">Pirellulimonas nuda</name>
    <dbReference type="NCBI Taxonomy" id="2528009"/>
    <lineage>
        <taxon>Bacteria</taxon>
        <taxon>Pseudomonadati</taxon>
        <taxon>Planctomycetota</taxon>
        <taxon>Planctomycetia</taxon>
        <taxon>Pirellulales</taxon>
        <taxon>Lacipirellulaceae</taxon>
        <taxon>Pirellulimonas</taxon>
    </lineage>
</organism>
<dbReference type="AlphaFoldDB" id="A0A518DFV5"/>
<dbReference type="Proteomes" id="UP000317429">
    <property type="component" value="Chromosome"/>
</dbReference>
<dbReference type="OrthoDB" id="290376at2"/>
<evidence type="ECO:0000313" key="2">
    <source>
        <dbReference type="EMBL" id="QDU90365.1"/>
    </source>
</evidence>
<dbReference type="CDD" id="cd00130">
    <property type="entry name" value="PAS"/>
    <property type="match status" value="1"/>
</dbReference>
<dbReference type="Gene3D" id="3.30.450.20">
    <property type="entry name" value="PAS domain"/>
    <property type="match status" value="1"/>
</dbReference>
<protein>
    <submittedName>
        <fullName evidence="2">Uncharacterized protein</fullName>
    </submittedName>
</protein>
<dbReference type="EMBL" id="CP036291">
    <property type="protein sequence ID" value="QDU90365.1"/>
    <property type="molecule type" value="Genomic_DNA"/>
</dbReference>
<evidence type="ECO:0000313" key="3">
    <source>
        <dbReference type="Proteomes" id="UP000317429"/>
    </source>
</evidence>
<dbReference type="RefSeq" id="WP_145288711.1">
    <property type="nucleotide sequence ID" value="NZ_CP036291.1"/>
</dbReference>
<dbReference type="InterPro" id="IPR000014">
    <property type="entry name" value="PAS"/>
</dbReference>
<keyword evidence="1" id="KW-0175">Coiled coil</keyword>
<keyword evidence="3" id="KW-1185">Reference proteome</keyword>
<dbReference type="InterPro" id="IPR035965">
    <property type="entry name" value="PAS-like_dom_sf"/>
</dbReference>
<evidence type="ECO:0000256" key="1">
    <source>
        <dbReference type="SAM" id="Coils"/>
    </source>
</evidence>